<feature type="transmembrane region" description="Helical" evidence="7">
    <location>
        <begin position="157"/>
        <end position="178"/>
    </location>
</feature>
<keyword evidence="6 7" id="KW-0472">Membrane</keyword>
<sequence>MDLDLLWLMISTILVLMMQAGFLCLESGLTRAKNSINVAIKNLADLILVFLLWWLFGFGLAFGESEIGLWGSDHFLLEIGNNDAKLGVFFLFQAMFCATAVTIISGAIAERTKFNAYLAIAIIVTLFTYPIFAHWVWGGALSQSAVLLASWGFVDFAGATVVHSLGGWVALAAVIVIGPRSGVFSKKNGVVPPSNLTLATLASVFFLLGWIGFNGGSTLAFNNELPKILINTILAAMAGGVAAYLVSQWLRHPNLQLSVVPVNGLIAGLVAITATCHAVDQTQAFVIGAIGGLIYVYGSILLLKLKIDDAIGAIPVHLFAGIWGTLAVGLFADLSTLNTDMTRIEQIGVQCLGIAICGLWAFGTTFCLLKGLNYFYRLRVTARQEHIGLNVAEHGAKTDLVDFLVAVNEADLDEDLSKRLPVEPFTEVGQIAQQYNKMISRAEQAVHKTTTIVKDVQAGIVTLNASAWVLSVNPAADKIFAGQGRYQGKTFEQLIQVKSIYEVAVQREITHKPWPEILKENGHIYLEGQPKNTLNLVYLDIVITNSSYNDKEYICLVHDITQQKSAEEALFQEKEKAKTTLDSIGDGVISTSPSGEIQYINQTAEKLTGWRQADALGKKLHSVFCAVNNLTEHPSDSLIRQIKQSRDTLITEQSKLLFCRDGQVYAIRYTAAPIFNRAQQLTGIVIVFQDVTHTQRIQRKLNYQATHDALTDLYNRREFDNRLRHLIDNIVAGEGQARVQHVLIYIDLDQFKIVNDVCGHAAGDQLLKQVSQHMQRFVRAQDMLARLGGDEFAILLYNCPLAKGQAIAEKIRQVVRDYRFAWQGKEYAVTTSIGIVAINENSRNLAEVVNQADSACYTSKKRGKNQVNVYQPADNEIQRHKQQVQWVSRLQQAIDQDNGFELYFQKIVAANPDDPSLQFEILLRLRDENHELIPPNAFLPSAERYNLIQAIDKWVIQRTFAWLATHRSRLPHNNMKCAINLSGKSLNDAEVIQVIDQCQAKYQIAPHIICFEITETAAIDNLSLASQFIIQLKNKGFRFALDDFGAGLSSFNYLKNLPVDFLKIDGSFVRQVDQDPLDQAMVQSVANIGKTLGIKTIAEYVASPNIVSYLQAAGVDYLQGYHIHKPEPLDNLAKQFMAKSANQQEALPS</sequence>
<evidence type="ECO:0000259" key="10">
    <source>
        <dbReference type="PROSITE" id="PS50883"/>
    </source>
</evidence>
<dbReference type="PROSITE" id="PS50887">
    <property type="entry name" value="GGDEF"/>
    <property type="match status" value="1"/>
</dbReference>
<dbReference type="SUPFAM" id="SSF55073">
    <property type="entry name" value="Nucleotide cyclase"/>
    <property type="match status" value="1"/>
</dbReference>
<dbReference type="SMART" id="SM00086">
    <property type="entry name" value="PAC"/>
    <property type="match status" value="1"/>
</dbReference>
<dbReference type="PROSITE" id="PS50112">
    <property type="entry name" value="PAS"/>
    <property type="match status" value="1"/>
</dbReference>
<dbReference type="InterPro" id="IPR024041">
    <property type="entry name" value="NH4_transpt_AmtB-like_dom"/>
</dbReference>
<dbReference type="InterPro" id="IPR035919">
    <property type="entry name" value="EAL_sf"/>
</dbReference>
<dbReference type="PROSITE" id="PS50883">
    <property type="entry name" value="EAL"/>
    <property type="match status" value="1"/>
</dbReference>
<dbReference type="SUPFAM" id="SSF141868">
    <property type="entry name" value="EAL domain-like"/>
    <property type="match status" value="1"/>
</dbReference>
<dbReference type="NCBIfam" id="TIGR00254">
    <property type="entry name" value="GGDEF"/>
    <property type="match status" value="1"/>
</dbReference>
<dbReference type="KEGG" id="cate:C2869_08400"/>
<feature type="domain" description="GGDEF" evidence="12">
    <location>
        <begin position="739"/>
        <end position="872"/>
    </location>
</feature>
<dbReference type="SMART" id="SM00267">
    <property type="entry name" value="GGDEF"/>
    <property type="match status" value="1"/>
</dbReference>
<dbReference type="GO" id="GO:0007165">
    <property type="term" value="P:signal transduction"/>
    <property type="evidence" value="ECO:0007669"/>
    <property type="project" value="InterPro"/>
</dbReference>
<dbReference type="OrthoDB" id="9816034at2"/>
<dbReference type="Gene3D" id="3.30.450.20">
    <property type="entry name" value="PAS domain"/>
    <property type="match status" value="2"/>
</dbReference>
<evidence type="ECO:0000256" key="3">
    <source>
        <dbReference type="ARBA" id="ARBA00005887"/>
    </source>
</evidence>
<feature type="domain" description="HAMP" evidence="11">
    <location>
        <begin position="415"/>
        <end position="447"/>
    </location>
</feature>
<feature type="transmembrane region" description="Helical" evidence="7">
    <location>
        <begin position="285"/>
        <end position="303"/>
    </location>
</feature>
<dbReference type="InterPro" id="IPR000014">
    <property type="entry name" value="PAS"/>
</dbReference>
<evidence type="ECO:0000256" key="6">
    <source>
        <dbReference type="ARBA" id="ARBA00023136"/>
    </source>
</evidence>
<feature type="transmembrane region" description="Helical" evidence="7">
    <location>
        <begin position="347"/>
        <end position="369"/>
    </location>
</feature>
<dbReference type="InterPro" id="IPR001633">
    <property type="entry name" value="EAL_dom"/>
</dbReference>
<evidence type="ECO:0000256" key="1">
    <source>
        <dbReference type="ARBA" id="ARBA00001946"/>
    </source>
</evidence>
<dbReference type="PROSITE" id="PS50113">
    <property type="entry name" value="PAC"/>
    <property type="match status" value="1"/>
</dbReference>
<dbReference type="InterPro" id="IPR029787">
    <property type="entry name" value="Nucleotide_cyclase"/>
</dbReference>
<feature type="domain" description="EAL" evidence="10">
    <location>
        <begin position="883"/>
        <end position="1140"/>
    </location>
</feature>
<dbReference type="InterPro" id="IPR029020">
    <property type="entry name" value="Ammonium/urea_transptr"/>
</dbReference>
<dbReference type="SUPFAM" id="SSF111352">
    <property type="entry name" value="Ammonium transporter"/>
    <property type="match status" value="1"/>
</dbReference>
<dbReference type="Gene3D" id="3.20.20.450">
    <property type="entry name" value="EAL domain"/>
    <property type="match status" value="1"/>
</dbReference>
<dbReference type="EMBL" id="CP026604">
    <property type="protein sequence ID" value="AWB66444.1"/>
    <property type="molecule type" value="Genomic_DNA"/>
</dbReference>
<dbReference type="CDD" id="cd00130">
    <property type="entry name" value="PAS"/>
    <property type="match status" value="1"/>
</dbReference>
<comment type="subcellular location">
    <subcellularLocation>
        <location evidence="2">Membrane</location>
        <topology evidence="2">Multi-pass membrane protein</topology>
    </subcellularLocation>
</comment>
<feature type="transmembrane region" description="Helical" evidence="7">
    <location>
        <begin position="6"/>
        <end position="25"/>
    </location>
</feature>
<comment type="cofactor">
    <cofactor evidence="1">
        <name>Mg(2+)</name>
        <dbReference type="ChEBI" id="CHEBI:18420"/>
    </cofactor>
</comment>
<dbReference type="RefSeq" id="WP_108602507.1">
    <property type="nucleotide sequence ID" value="NZ_CP026604.1"/>
</dbReference>
<feature type="transmembrane region" description="Helical" evidence="7">
    <location>
        <begin position="310"/>
        <end position="332"/>
    </location>
</feature>
<dbReference type="NCBIfam" id="TIGR00836">
    <property type="entry name" value="amt"/>
    <property type="match status" value="1"/>
</dbReference>
<dbReference type="SMART" id="SM00052">
    <property type="entry name" value="EAL"/>
    <property type="match status" value="1"/>
</dbReference>
<dbReference type="Pfam" id="PF00990">
    <property type="entry name" value="GGDEF"/>
    <property type="match status" value="1"/>
</dbReference>
<dbReference type="Pfam" id="PF00563">
    <property type="entry name" value="EAL"/>
    <property type="match status" value="1"/>
</dbReference>
<dbReference type="CDD" id="cd01948">
    <property type="entry name" value="EAL"/>
    <property type="match status" value="1"/>
</dbReference>
<dbReference type="InterPro" id="IPR013767">
    <property type="entry name" value="PAS_fold"/>
</dbReference>
<feature type="transmembrane region" description="Helical" evidence="7">
    <location>
        <begin position="116"/>
        <end position="137"/>
    </location>
</feature>
<dbReference type="GO" id="GO:0006355">
    <property type="term" value="P:regulation of DNA-templated transcription"/>
    <property type="evidence" value="ECO:0007669"/>
    <property type="project" value="InterPro"/>
</dbReference>
<accession>A0A2S0VQG0</accession>
<dbReference type="AlphaFoldDB" id="A0A2S0VQG0"/>
<evidence type="ECO:0000256" key="5">
    <source>
        <dbReference type="ARBA" id="ARBA00022989"/>
    </source>
</evidence>
<evidence type="ECO:0000259" key="8">
    <source>
        <dbReference type="PROSITE" id="PS50112"/>
    </source>
</evidence>
<dbReference type="SMART" id="SM00091">
    <property type="entry name" value="PAS"/>
    <property type="match status" value="2"/>
</dbReference>
<dbReference type="GO" id="GO:0016020">
    <property type="term" value="C:membrane"/>
    <property type="evidence" value="ECO:0007669"/>
    <property type="project" value="UniProtKB-SubCell"/>
</dbReference>
<evidence type="ECO:0000256" key="4">
    <source>
        <dbReference type="ARBA" id="ARBA00022692"/>
    </source>
</evidence>
<keyword evidence="14" id="KW-1185">Reference proteome</keyword>
<dbReference type="InterPro" id="IPR043128">
    <property type="entry name" value="Rev_trsase/Diguanyl_cyclase"/>
</dbReference>
<feature type="transmembrane region" description="Helical" evidence="7">
    <location>
        <begin position="259"/>
        <end position="279"/>
    </location>
</feature>
<dbReference type="InterPro" id="IPR000160">
    <property type="entry name" value="GGDEF_dom"/>
</dbReference>
<dbReference type="InterPro" id="IPR001610">
    <property type="entry name" value="PAC"/>
</dbReference>
<evidence type="ECO:0000259" key="11">
    <source>
        <dbReference type="PROSITE" id="PS50885"/>
    </source>
</evidence>
<comment type="similarity">
    <text evidence="3">Belongs to the ammonia transporter channel (TC 1.A.11.2) family.</text>
</comment>
<feature type="domain" description="PAC" evidence="9">
    <location>
        <begin position="650"/>
        <end position="703"/>
    </location>
</feature>
<evidence type="ECO:0000256" key="2">
    <source>
        <dbReference type="ARBA" id="ARBA00004141"/>
    </source>
</evidence>
<dbReference type="Gene3D" id="1.10.3430.10">
    <property type="entry name" value="Ammonium transporter AmtB like domains"/>
    <property type="match status" value="1"/>
</dbReference>
<keyword evidence="4 7" id="KW-0812">Transmembrane</keyword>
<name>A0A2S0VQG0_9ALTE</name>
<dbReference type="PANTHER" id="PTHR44757:SF4">
    <property type="entry name" value="DIGUANYLATE CYCLASE DGCE-RELATED"/>
    <property type="match status" value="1"/>
</dbReference>
<dbReference type="Pfam" id="PF00909">
    <property type="entry name" value="Ammonium_transp"/>
    <property type="match status" value="1"/>
</dbReference>
<proteinExistence type="inferred from homology"/>
<keyword evidence="5 7" id="KW-1133">Transmembrane helix</keyword>
<dbReference type="GO" id="GO:0003824">
    <property type="term" value="F:catalytic activity"/>
    <property type="evidence" value="ECO:0007669"/>
    <property type="project" value="UniProtKB-ARBA"/>
</dbReference>
<gene>
    <name evidence="13" type="ORF">C2869_08400</name>
</gene>
<feature type="transmembrane region" description="Helical" evidence="7">
    <location>
        <begin position="190"/>
        <end position="213"/>
    </location>
</feature>
<feature type="domain" description="PAS" evidence="8">
    <location>
        <begin position="573"/>
        <end position="620"/>
    </location>
</feature>
<dbReference type="InterPro" id="IPR052155">
    <property type="entry name" value="Biofilm_reg_signaling"/>
</dbReference>
<evidence type="ECO:0000259" key="9">
    <source>
        <dbReference type="PROSITE" id="PS50113"/>
    </source>
</evidence>
<feature type="transmembrane region" description="Helical" evidence="7">
    <location>
        <begin position="228"/>
        <end position="247"/>
    </location>
</feature>
<evidence type="ECO:0000313" key="13">
    <source>
        <dbReference type="EMBL" id="AWB66444.1"/>
    </source>
</evidence>
<organism evidence="13 14">
    <name type="scientific">Saccharobesus litoralis</name>
    <dbReference type="NCBI Taxonomy" id="2172099"/>
    <lineage>
        <taxon>Bacteria</taxon>
        <taxon>Pseudomonadati</taxon>
        <taxon>Pseudomonadota</taxon>
        <taxon>Gammaproteobacteria</taxon>
        <taxon>Alteromonadales</taxon>
        <taxon>Alteromonadaceae</taxon>
        <taxon>Saccharobesus</taxon>
    </lineage>
</organism>
<dbReference type="CDD" id="cd01949">
    <property type="entry name" value="GGDEF"/>
    <property type="match status" value="1"/>
</dbReference>
<dbReference type="FunFam" id="3.30.70.270:FF:000001">
    <property type="entry name" value="Diguanylate cyclase domain protein"/>
    <property type="match status" value="1"/>
</dbReference>
<dbReference type="InterPro" id="IPR003660">
    <property type="entry name" value="HAMP_dom"/>
</dbReference>
<dbReference type="NCBIfam" id="TIGR00229">
    <property type="entry name" value="sensory_box"/>
    <property type="match status" value="1"/>
</dbReference>
<dbReference type="SUPFAM" id="SSF55785">
    <property type="entry name" value="PYP-like sensor domain (PAS domain)"/>
    <property type="match status" value="1"/>
</dbReference>
<dbReference type="InterPro" id="IPR035965">
    <property type="entry name" value="PAS-like_dom_sf"/>
</dbReference>
<evidence type="ECO:0000259" key="12">
    <source>
        <dbReference type="PROSITE" id="PS50887"/>
    </source>
</evidence>
<protein>
    <submittedName>
        <fullName evidence="13">PAS domain S-box protein</fullName>
    </submittedName>
</protein>
<feature type="transmembrane region" description="Helical" evidence="7">
    <location>
        <begin position="46"/>
        <end position="63"/>
    </location>
</feature>
<reference evidence="13 14" key="1">
    <citation type="submission" date="2018-01" db="EMBL/GenBank/DDBJ databases">
        <title>Genome sequence of a Cantenovulum-like bacteria.</title>
        <authorList>
            <person name="Tan W.R."/>
            <person name="Lau N.-S."/>
            <person name="Go F."/>
            <person name="Amirul A.-A.A."/>
        </authorList>
    </citation>
    <scope>NUCLEOTIDE SEQUENCE [LARGE SCALE GENOMIC DNA]</scope>
    <source>
        <strain evidence="13 14">CCB-QB4</strain>
    </source>
</reference>
<dbReference type="GO" id="GO:0008519">
    <property type="term" value="F:ammonium channel activity"/>
    <property type="evidence" value="ECO:0007669"/>
    <property type="project" value="InterPro"/>
</dbReference>
<dbReference type="PROSITE" id="PS50885">
    <property type="entry name" value="HAMP"/>
    <property type="match status" value="1"/>
</dbReference>
<feature type="transmembrane region" description="Helical" evidence="7">
    <location>
        <begin position="86"/>
        <end position="109"/>
    </location>
</feature>
<dbReference type="InterPro" id="IPR000700">
    <property type="entry name" value="PAS-assoc_C"/>
</dbReference>
<evidence type="ECO:0000256" key="7">
    <source>
        <dbReference type="SAM" id="Phobius"/>
    </source>
</evidence>
<dbReference type="PANTHER" id="PTHR44757">
    <property type="entry name" value="DIGUANYLATE CYCLASE DGCP"/>
    <property type="match status" value="1"/>
</dbReference>
<dbReference type="Proteomes" id="UP000244441">
    <property type="component" value="Chromosome"/>
</dbReference>
<dbReference type="InterPro" id="IPR001905">
    <property type="entry name" value="Ammonium_transpt"/>
</dbReference>
<evidence type="ECO:0000313" key="14">
    <source>
        <dbReference type="Proteomes" id="UP000244441"/>
    </source>
</evidence>
<dbReference type="Gene3D" id="3.30.70.270">
    <property type="match status" value="1"/>
</dbReference>
<dbReference type="Pfam" id="PF00989">
    <property type="entry name" value="PAS"/>
    <property type="match status" value="1"/>
</dbReference>